<dbReference type="InterPro" id="IPR009027">
    <property type="entry name" value="Ribosomal_bL9/RNase_H1_N"/>
</dbReference>
<sequence length="488" mass="55723">MGITVRMHNTHVADRCETAYTSGEDSDNSSDNEDEDFEITNRNEHCQCSSSDSTDPYLFCDEKINFIDDNMIIDMDDLQSLIDFEKAGIQNIISYLEKDGYIGDNPQKFWNNKQPEYKIEILNPELLITGEAIPASNQEIICMDRDPRNIPDLSNIMKGQSKRTFNRSDSGESSSTPPQIHIPQIQYPENVTAVTEPALKKLKIYDHEYSDFSDTTHGFNVIEKDQISRAQKVLIDNLWVAHKRNDRRHMIACLNDTVKMLIRSSPPTAKQIPAYVIYDGRIKGIFHSWAEVSYNTQSFKNAKFKKYTSLEEAYREASIYLVKPFHITPRLQAEIAKIQNASSSGSSSQNLPKIEDLEDHIQTLEATIQQLNTETEELRKERDLLISKNHTIEQKIVNLQIGADALMATEEQTPIEKVLSKIKHMSDVQEAMLSVIQAHDNRPSVGYDQWLEQFADSVIRPMMKEEFVIAVSGREAILNLENGKEAEQ</sequence>
<evidence type="ECO:0000259" key="3">
    <source>
        <dbReference type="Pfam" id="PF01693"/>
    </source>
</evidence>
<comment type="caution">
    <text evidence="4">The sequence shown here is derived from an EMBL/GenBank/DDBJ whole genome shotgun (WGS) entry which is preliminary data.</text>
</comment>
<dbReference type="InterPro" id="IPR037056">
    <property type="entry name" value="RNase_H1_N_sf"/>
</dbReference>
<organism evidence="4 5">
    <name type="scientific">Escallonia herrerae</name>
    <dbReference type="NCBI Taxonomy" id="1293975"/>
    <lineage>
        <taxon>Eukaryota</taxon>
        <taxon>Viridiplantae</taxon>
        <taxon>Streptophyta</taxon>
        <taxon>Embryophyta</taxon>
        <taxon>Tracheophyta</taxon>
        <taxon>Spermatophyta</taxon>
        <taxon>Magnoliopsida</taxon>
        <taxon>eudicotyledons</taxon>
        <taxon>Gunneridae</taxon>
        <taxon>Pentapetalae</taxon>
        <taxon>asterids</taxon>
        <taxon>campanulids</taxon>
        <taxon>Escalloniales</taxon>
        <taxon>Escalloniaceae</taxon>
        <taxon>Escallonia</taxon>
    </lineage>
</organism>
<dbReference type="Proteomes" id="UP001188597">
    <property type="component" value="Unassembled WGS sequence"/>
</dbReference>
<keyword evidence="5" id="KW-1185">Reference proteome</keyword>
<dbReference type="InterPro" id="IPR011320">
    <property type="entry name" value="RNase_H1_N"/>
</dbReference>
<protein>
    <recommendedName>
        <fullName evidence="3">Ribonuclease H1 N-terminal domain-containing protein</fullName>
    </recommendedName>
</protein>
<feature type="coiled-coil region" evidence="1">
    <location>
        <begin position="354"/>
        <end position="388"/>
    </location>
</feature>
<feature type="domain" description="Ribonuclease H1 N-terminal" evidence="3">
    <location>
        <begin position="274"/>
        <end position="314"/>
    </location>
</feature>
<reference evidence="4" key="1">
    <citation type="submission" date="2022-12" db="EMBL/GenBank/DDBJ databases">
        <title>Draft genome assemblies for two species of Escallonia (Escalloniales).</title>
        <authorList>
            <person name="Chanderbali A."/>
            <person name="Dervinis C."/>
            <person name="Anghel I."/>
            <person name="Soltis D."/>
            <person name="Soltis P."/>
            <person name="Zapata F."/>
        </authorList>
    </citation>
    <scope>NUCLEOTIDE SEQUENCE</scope>
    <source>
        <strain evidence="4">UCBG64.0493</strain>
        <tissue evidence="4">Leaf</tissue>
    </source>
</reference>
<dbReference type="EMBL" id="JAVXUP010000010">
    <property type="protein sequence ID" value="KAK3043132.1"/>
    <property type="molecule type" value="Genomic_DNA"/>
</dbReference>
<evidence type="ECO:0000256" key="2">
    <source>
        <dbReference type="SAM" id="MobiDB-lite"/>
    </source>
</evidence>
<accession>A0AA88XAK0</accession>
<evidence type="ECO:0000313" key="4">
    <source>
        <dbReference type="EMBL" id="KAK3043132.1"/>
    </source>
</evidence>
<feature type="region of interest" description="Disordered" evidence="2">
    <location>
        <begin position="161"/>
        <end position="182"/>
    </location>
</feature>
<name>A0AA88XAK0_9ASTE</name>
<gene>
    <name evidence="4" type="ORF">RJ639_000021</name>
</gene>
<keyword evidence="1" id="KW-0175">Coiled coil</keyword>
<dbReference type="Pfam" id="PF01693">
    <property type="entry name" value="Cauli_VI"/>
    <property type="match status" value="1"/>
</dbReference>
<dbReference type="Gene3D" id="3.40.970.10">
    <property type="entry name" value="Ribonuclease H1, N-terminal domain"/>
    <property type="match status" value="1"/>
</dbReference>
<evidence type="ECO:0000256" key="1">
    <source>
        <dbReference type="SAM" id="Coils"/>
    </source>
</evidence>
<dbReference type="SUPFAM" id="SSF55658">
    <property type="entry name" value="L9 N-domain-like"/>
    <property type="match status" value="1"/>
</dbReference>
<feature type="compositionally biased region" description="Low complexity" evidence="2">
    <location>
        <begin position="173"/>
        <end position="182"/>
    </location>
</feature>
<dbReference type="AlphaFoldDB" id="A0AA88XAK0"/>
<proteinExistence type="predicted"/>
<evidence type="ECO:0000313" key="5">
    <source>
        <dbReference type="Proteomes" id="UP001188597"/>
    </source>
</evidence>